<comment type="caution">
    <text evidence="1">The sequence shown here is derived from an EMBL/GenBank/DDBJ whole genome shotgun (WGS) entry which is preliminary data.</text>
</comment>
<organism evidence="1 2">
    <name type="scientific">Cryobacterium adonitolivorans</name>
    <dbReference type="NCBI Taxonomy" id="1259189"/>
    <lineage>
        <taxon>Bacteria</taxon>
        <taxon>Bacillati</taxon>
        <taxon>Actinomycetota</taxon>
        <taxon>Actinomycetes</taxon>
        <taxon>Micrococcales</taxon>
        <taxon>Microbacteriaceae</taxon>
        <taxon>Cryobacterium</taxon>
    </lineage>
</organism>
<name>A0A4R8W4P7_9MICO</name>
<evidence type="ECO:0000313" key="2">
    <source>
        <dbReference type="Proteomes" id="UP000297907"/>
    </source>
</evidence>
<proteinExistence type="predicted"/>
<dbReference type="OrthoDB" id="5116042at2"/>
<evidence type="ECO:0000313" key="1">
    <source>
        <dbReference type="EMBL" id="TFB99587.1"/>
    </source>
</evidence>
<reference evidence="1 2" key="1">
    <citation type="submission" date="2019-03" db="EMBL/GenBank/DDBJ databases">
        <title>Genomics of glacier-inhabiting Cryobacterium strains.</title>
        <authorList>
            <person name="Liu Q."/>
            <person name="Xin Y.-H."/>
        </authorList>
    </citation>
    <scope>NUCLEOTIDE SEQUENCE [LARGE SCALE GENOMIC DNA]</scope>
    <source>
        <strain evidence="1 2">RHLS22-1</strain>
    </source>
</reference>
<gene>
    <name evidence="1" type="ORF">E3O42_13645</name>
</gene>
<dbReference type="Proteomes" id="UP000297907">
    <property type="component" value="Unassembled WGS sequence"/>
</dbReference>
<protein>
    <recommendedName>
        <fullName evidence="3">Bacterial spore germination immunoglobulin-like domain-containing protein</fullName>
    </recommendedName>
</protein>
<keyword evidence="2" id="KW-1185">Reference proteome</keyword>
<evidence type="ECO:0008006" key="3">
    <source>
        <dbReference type="Google" id="ProtNLM"/>
    </source>
</evidence>
<dbReference type="EMBL" id="SOFL01000044">
    <property type="protein sequence ID" value="TFB99587.1"/>
    <property type="molecule type" value="Genomic_DNA"/>
</dbReference>
<sequence>MLTQQATAESGSEESNFDATITIPADLPGGFYDLVAYDNSAQDGSIQNEFPVQIEVR</sequence>
<accession>A0A4R8W4P7</accession>
<dbReference type="AlphaFoldDB" id="A0A4R8W4P7"/>